<dbReference type="Gene3D" id="1.20.1250.20">
    <property type="entry name" value="MFS general substrate transporter like domains"/>
    <property type="match status" value="2"/>
</dbReference>
<feature type="transmembrane region" description="Helical" evidence="7">
    <location>
        <begin position="343"/>
        <end position="363"/>
    </location>
</feature>
<feature type="transmembrane region" description="Helical" evidence="7">
    <location>
        <begin position="50"/>
        <end position="71"/>
    </location>
</feature>
<proteinExistence type="predicted"/>
<sequence>MKTTTRPSMRAALANREFRTVWLAEAQSVLGDQLTTVALALTVYHRTGSALWSAVAYGLTFLPALAGGLGLAQLADRYPRRTILVATALLQALFIGVMALPGMPVVGLCVLVMLARLAGAPANAAQNALTREIFTDDELYLRSQDIRGITTNTTMLLGLALGGVIVTAAGPSLALALDALTFAISALALHHWVRARPAAGDGDGSWFGAISWAARQRRLRVLLGLSWLVGLAMVPAGLAAPLAREIGAPDQAVGWLLAADPLGFALGVFLLSRYVSAPARRRSVGVLAVVPTALLLAFGLRPDLVLALVVLALAGAAGAYIVTVGATFITWVPNELRGGAGGLYRTGLRVAQGVGVAIGGVVAQWSGAATTAIMIAGAAGVVLGVPLAVSWGRVLGSGSDAAGSD</sequence>
<feature type="transmembrane region" description="Helical" evidence="7">
    <location>
        <begin position="283"/>
        <end position="300"/>
    </location>
</feature>
<dbReference type="Pfam" id="PF05977">
    <property type="entry name" value="MFS_3"/>
    <property type="match status" value="1"/>
</dbReference>
<dbReference type="PANTHER" id="PTHR23513">
    <property type="entry name" value="INTEGRAL MEMBRANE EFFLUX PROTEIN-RELATED"/>
    <property type="match status" value="1"/>
</dbReference>
<dbReference type="InterPro" id="IPR010290">
    <property type="entry name" value="TM_effector"/>
</dbReference>
<protein>
    <submittedName>
        <fullName evidence="9">MFS family arabinose efflux permease</fullName>
    </submittedName>
</protein>
<keyword evidence="4 7" id="KW-0812">Transmembrane</keyword>
<feature type="transmembrane region" description="Helical" evidence="7">
    <location>
        <begin position="252"/>
        <end position="271"/>
    </location>
</feature>
<gene>
    <name evidence="9" type="ORF">FB470_003410</name>
</gene>
<accession>A0ABU0EWR3</accession>
<dbReference type="InterPro" id="IPR020846">
    <property type="entry name" value="MFS_dom"/>
</dbReference>
<name>A0ABU0EWR3_9PSEU</name>
<keyword evidence="6 7" id="KW-0472">Membrane</keyword>
<dbReference type="SUPFAM" id="SSF103473">
    <property type="entry name" value="MFS general substrate transporter"/>
    <property type="match status" value="1"/>
</dbReference>
<dbReference type="InterPro" id="IPR036259">
    <property type="entry name" value="MFS_trans_sf"/>
</dbReference>
<reference evidence="9 10" key="1">
    <citation type="submission" date="2023-07" db="EMBL/GenBank/DDBJ databases">
        <title>Sequencing the genomes of 1000 actinobacteria strains.</title>
        <authorList>
            <person name="Klenk H.-P."/>
        </authorList>
    </citation>
    <scope>NUCLEOTIDE SEQUENCE [LARGE SCALE GENOMIC DNA]</scope>
    <source>
        <strain evidence="9 10">DSM 45805</strain>
    </source>
</reference>
<evidence type="ECO:0000256" key="2">
    <source>
        <dbReference type="ARBA" id="ARBA00022448"/>
    </source>
</evidence>
<evidence type="ECO:0000259" key="8">
    <source>
        <dbReference type="PROSITE" id="PS50850"/>
    </source>
</evidence>
<feature type="transmembrane region" description="Helical" evidence="7">
    <location>
        <begin position="306"/>
        <end position="331"/>
    </location>
</feature>
<comment type="caution">
    <text evidence="9">The sequence shown here is derived from an EMBL/GenBank/DDBJ whole genome shotgun (WGS) entry which is preliminary data.</text>
</comment>
<feature type="domain" description="Major facilitator superfamily (MFS) profile" evidence="8">
    <location>
        <begin position="164"/>
        <end position="405"/>
    </location>
</feature>
<feature type="transmembrane region" description="Helical" evidence="7">
    <location>
        <begin position="221"/>
        <end position="240"/>
    </location>
</feature>
<evidence type="ECO:0000256" key="5">
    <source>
        <dbReference type="ARBA" id="ARBA00022989"/>
    </source>
</evidence>
<feature type="transmembrane region" description="Helical" evidence="7">
    <location>
        <begin position="156"/>
        <end position="189"/>
    </location>
</feature>
<evidence type="ECO:0000313" key="10">
    <source>
        <dbReference type="Proteomes" id="UP001229651"/>
    </source>
</evidence>
<keyword evidence="5 7" id="KW-1133">Transmembrane helix</keyword>
<dbReference type="EMBL" id="JAUSUT010000001">
    <property type="protein sequence ID" value="MDQ0379416.1"/>
    <property type="molecule type" value="Genomic_DNA"/>
</dbReference>
<evidence type="ECO:0000256" key="4">
    <source>
        <dbReference type="ARBA" id="ARBA00022692"/>
    </source>
</evidence>
<dbReference type="CDD" id="cd06173">
    <property type="entry name" value="MFS_MefA_like"/>
    <property type="match status" value="1"/>
</dbReference>
<dbReference type="PANTHER" id="PTHR23513:SF11">
    <property type="entry name" value="STAPHYLOFERRIN A TRANSPORTER"/>
    <property type="match status" value="1"/>
</dbReference>
<evidence type="ECO:0000256" key="1">
    <source>
        <dbReference type="ARBA" id="ARBA00004651"/>
    </source>
</evidence>
<dbReference type="PROSITE" id="PS50850">
    <property type="entry name" value="MFS"/>
    <property type="match status" value="1"/>
</dbReference>
<evidence type="ECO:0000313" key="9">
    <source>
        <dbReference type="EMBL" id="MDQ0379416.1"/>
    </source>
</evidence>
<evidence type="ECO:0000256" key="3">
    <source>
        <dbReference type="ARBA" id="ARBA00022475"/>
    </source>
</evidence>
<keyword evidence="3" id="KW-1003">Cell membrane</keyword>
<dbReference type="Proteomes" id="UP001229651">
    <property type="component" value="Unassembled WGS sequence"/>
</dbReference>
<feature type="transmembrane region" description="Helical" evidence="7">
    <location>
        <begin position="83"/>
        <end position="114"/>
    </location>
</feature>
<keyword evidence="2" id="KW-0813">Transport</keyword>
<feature type="transmembrane region" description="Helical" evidence="7">
    <location>
        <begin position="369"/>
        <end position="389"/>
    </location>
</feature>
<organism evidence="9 10">
    <name type="scientific">Amycolatopsis thermophila</name>
    <dbReference type="NCBI Taxonomy" id="206084"/>
    <lineage>
        <taxon>Bacteria</taxon>
        <taxon>Bacillati</taxon>
        <taxon>Actinomycetota</taxon>
        <taxon>Actinomycetes</taxon>
        <taxon>Pseudonocardiales</taxon>
        <taxon>Pseudonocardiaceae</taxon>
        <taxon>Amycolatopsis</taxon>
    </lineage>
</organism>
<evidence type="ECO:0000256" key="6">
    <source>
        <dbReference type="ARBA" id="ARBA00023136"/>
    </source>
</evidence>
<keyword evidence="10" id="KW-1185">Reference proteome</keyword>
<evidence type="ECO:0000256" key="7">
    <source>
        <dbReference type="SAM" id="Phobius"/>
    </source>
</evidence>
<comment type="subcellular location">
    <subcellularLocation>
        <location evidence="1">Cell membrane</location>
        <topology evidence="1">Multi-pass membrane protein</topology>
    </subcellularLocation>
</comment>